<evidence type="ECO:0000259" key="1">
    <source>
        <dbReference type="Pfam" id="PF17033"/>
    </source>
</evidence>
<protein>
    <submittedName>
        <fullName evidence="3">Putative periplasmic protein</fullName>
    </submittedName>
</protein>
<feature type="domain" description="D,L-carboxypeptidase peptidase" evidence="1">
    <location>
        <begin position="1"/>
        <end position="262"/>
    </location>
</feature>
<dbReference type="SUPFAM" id="SSF53187">
    <property type="entry name" value="Zn-dependent exopeptidases"/>
    <property type="match status" value="1"/>
</dbReference>
<proteinExistence type="predicted"/>
<evidence type="ECO:0000259" key="2">
    <source>
        <dbReference type="Pfam" id="PF17129"/>
    </source>
</evidence>
<dbReference type="InterPro" id="IPR033397">
    <property type="entry name" value="Metallo_peptidase_C"/>
</dbReference>
<dbReference type="AlphaFoldDB" id="A0A1W1B9A4"/>
<accession>A0A1W1B9A4</accession>
<sequence length="432" mass="49955">MKKLFILLLINAFLYGSTIQLIKKETPNPKVTLLVIGGIHGNEPGGYFSASILATHYKILSNALWVVPNLNQASIQANKRGLYGDMNRKFAHIRSNDHDKQIVEEIKKIILSPKVSLVLNLHDGHGFYRKKDEGSIFNPNAWGQTCVIDQCKLNGVKHFSNLDSIAQEVKNNINKKLIKKHHSFNVKNTNTKFDDEAMQKSLTFFAVTNHKPAFAIETSKNLTSLSQKVFYQLTAIEEFMNIMGIKFQRDFPLTISEIEKIIKDYGYLHINNNIIINLSDIKKTLRFIPLKSKNNIFSFTHPLGSVKKRKNGWFDIYIGNKRISRLMPQYFQIASRCPKTFAIVSKKERRLIQSASEFFVNDDFKIESIDTIRVNVIGYSGKKRDESNVTIRYRDLDKRYSIDRRNRIFRVEFYQDNKFCAMNLVHFKKGSN</sequence>
<gene>
    <name evidence="3" type="ORF">MNB_SM-7-1514</name>
</gene>
<feature type="domain" description="Metallo-carboxypeptidase C-terminal" evidence="2">
    <location>
        <begin position="351"/>
        <end position="427"/>
    </location>
</feature>
<dbReference type="Pfam" id="PF17129">
    <property type="entry name" value="Peptidase_M99_C"/>
    <property type="match status" value="1"/>
</dbReference>
<name>A0A1W1B9A4_9ZZZZ</name>
<reference evidence="3" key="1">
    <citation type="submission" date="2016-10" db="EMBL/GenBank/DDBJ databases">
        <authorList>
            <person name="de Groot N.N."/>
        </authorList>
    </citation>
    <scope>NUCLEOTIDE SEQUENCE</scope>
</reference>
<evidence type="ECO:0000313" key="3">
    <source>
        <dbReference type="EMBL" id="SFV50094.1"/>
    </source>
</evidence>
<dbReference type="Pfam" id="PF17033">
    <property type="entry name" value="Peptidase_M99"/>
    <property type="match status" value="1"/>
</dbReference>
<organism evidence="3">
    <name type="scientific">hydrothermal vent metagenome</name>
    <dbReference type="NCBI Taxonomy" id="652676"/>
    <lineage>
        <taxon>unclassified sequences</taxon>
        <taxon>metagenomes</taxon>
        <taxon>ecological metagenomes</taxon>
    </lineage>
</organism>
<dbReference type="EMBL" id="FPHB01000010">
    <property type="protein sequence ID" value="SFV50094.1"/>
    <property type="molecule type" value="Genomic_DNA"/>
</dbReference>
<dbReference type="InterPro" id="IPR031489">
    <property type="entry name" value="Peptidase_M99"/>
</dbReference>
<dbReference type="Gene3D" id="3.40.630.10">
    <property type="entry name" value="Zn peptidases"/>
    <property type="match status" value="1"/>
</dbReference>